<sequence length="54" mass="5616">MEDASGTDHVRGGEGVTETSVPVGSLVVRGEFGRNELLRGPFALFGVRIGVLSS</sequence>
<reference evidence="1 2" key="1">
    <citation type="submission" date="2013-07" db="EMBL/GenBank/DDBJ databases">
        <authorList>
            <person name="Weinstock G."/>
            <person name="Sodergren E."/>
            <person name="Wylie T."/>
            <person name="Fulton L."/>
            <person name="Fulton R."/>
            <person name="Fronick C."/>
            <person name="O'Laughlin M."/>
            <person name="Godfrey J."/>
            <person name="Miner T."/>
            <person name="Herter B."/>
            <person name="Appelbaum E."/>
            <person name="Cordes M."/>
            <person name="Lek S."/>
            <person name="Wollam A."/>
            <person name="Pepin K.H."/>
            <person name="Palsikar V.B."/>
            <person name="Mitreva M."/>
            <person name="Wilson R.K."/>
        </authorList>
    </citation>
    <scope>NUCLEOTIDE SEQUENCE [LARGE SCALE GENOMIC DNA]</scope>
    <source>
        <strain evidence="1 2">ATCC 14940</strain>
    </source>
</reference>
<evidence type="ECO:0000313" key="1">
    <source>
        <dbReference type="EMBL" id="ERI74763.1"/>
    </source>
</evidence>
<protein>
    <submittedName>
        <fullName evidence="1">Uncharacterized protein</fullName>
    </submittedName>
</protein>
<dbReference type="AlphaFoldDB" id="A0ABC9TTT4"/>
<gene>
    <name evidence="1" type="ORF">CLOSYM_03672</name>
</gene>
<proteinExistence type="predicted"/>
<accession>A0ABC9TTT4</accession>
<comment type="caution">
    <text evidence="1">The sequence shown here is derived from an EMBL/GenBank/DDBJ whole genome shotgun (WGS) entry which is preliminary data.</text>
</comment>
<dbReference type="EMBL" id="AWSU01000286">
    <property type="protein sequence ID" value="ERI74763.1"/>
    <property type="molecule type" value="Genomic_DNA"/>
</dbReference>
<organism evidence="1 2">
    <name type="scientific">[Clostridium] symbiosum ATCC 14940</name>
    <dbReference type="NCBI Taxonomy" id="411472"/>
    <lineage>
        <taxon>Bacteria</taxon>
        <taxon>Bacillati</taxon>
        <taxon>Bacillota</taxon>
        <taxon>Clostridia</taxon>
        <taxon>Lachnospirales</taxon>
        <taxon>Lachnospiraceae</taxon>
        <taxon>Otoolea</taxon>
    </lineage>
</organism>
<evidence type="ECO:0000313" key="2">
    <source>
        <dbReference type="Proteomes" id="UP000016491"/>
    </source>
</evidence>
<name>A0ABC9TTT4_CLOSY</name>
<dbReference type="Proteomes" id="UP000016491">
    <property type="component" value="Unassembled WGS sequence"/>
</dbReference>